<dbReference type="InterPro" id="IPR002104">
    <property type="entry name" value="Integrase_catalytic"/>
</dbReference>
<dbReference type="CDD" id="cd00796">
    <property type="entry name" value="INT_Rci_Hp1_C"/>
    <property type="match status" value="1"/>
</dbReference>
<evidence type="ECO:0000259" key="6">
    <source>
        <dbReference type="PROSITE" id="PS51898"/>
    </source>
</evidence>
<dbReference type="SUPFAM" id="SSF56349">
    <property type="entry name" value="DNA breaking-rejoining enzymes"/>
    <property type="match status" value="1"/>
</dbReference>
<dbReference type="Gene3D" id="3.30.160.390">
    <property type="entry name" value="Integrase, DNA-binding domain"/>
    <property type="match status" value="1"/>
</dbReference>
<feature type="domain" description="Core-binding (CB)" evidence="7">
    <location>
        <begin position="100"/>
        <end position="198"/>
    </location>
</feature>
<dbReference type="Pfam" id="PF13356">
    <property type="entry name" value="Arm-DNA-bind_3"/>
    <property type="match status" value="1"/>
</dbReference>
<evidence type="ECO:0000259" key="7">
    <source>
        <dbReference type="PROSITE" id="PS51900"/>
    </source>
</evidence>
<comment type="similarity">
    <text evidence="1">Belongs to the 'phage' integrase family.</text>
</comment>
<dbReference type="EMBL" id="WIVE01000011">
    <property type="protein sequence ID" value="MQX35960.1"/>
    <property type="molecule type" value="Genomic_DNA"/>
</dbReference>
<dbReference type="InterPro" id="IPR050808">
    <property type="entry name" value="Phage_Integrase"/>
</dbReference>
<dbReference type="InterPro" id="IPR011010">
    <property type="entry name" value="DNA_brk_join_enz"/>
</dbReference>
<evidence type="ECO:0000313" key="8">
    <source>
        <dbReference type="EMBL" id="MQX35960.1"/>
    </source>
</evidence>
<dbReference type="InterPro" id="IPR038488">
    <property type="entry name" value="Integrase_DNA-bd_sf"/>
</dbReference>
<dbReference type="InterPro" id="IPR013762">
    <property type="entry name" value="Integrase-like_cat_sf"/>
</dbReference>
<dbReference type="PANTHER" id="PTHR30629">
    <property type="entry name" value="PROPHAGE INTEGRASE"/>
    <property type="match status" value="1"/>
</dbReference>
<dbReference type="GO" id="GO:0006310">
    <property type="term" value="P:DNA recombination"/>
    <property type="evidence" value="ECO:0007669"/>
    <property type="project" value="UniProtKB-KW"/>
</dbReference>
<name>A0A7X1ZCC8_9PROT</name>
<dbReference type="Proteomes" id="UP000434582">
    <property type="component" value="Unassembled WGS sequence"/>
</dbReference>
<dbReference type="Pfam" id="PF14659">
    <property type="entry name" value="Phage_int_SAM_3"/>
    <property type="match status" value="1"/>
</dbReference>
<keyword evidence="4" id="KW-0233">DNA recombination</keyword>
<comment type="caution">
    <text evidence="8">The sequence shown here is derived from an EMBL/GenBank/DDBJ whole genome shotgun (WGS) entry which is preliminary data.</text>
</comment>
<dbReference type="GO" id="GO:0003677">
    <property type="term" value="F:DNA binding"/>
    <property type="evidence" value="ECO:0007669"/>
    <property type="project" value="UniProtKB-UniRule"/>
</dbReference>
<keyword evidence="2" id="KW-0229">DNA integration</keyword>
<organism evidence="8 9">
    <name type="scientific">Roseospira navarrensis</name>
    <dbReference type="NCBI Taxonomy" id="140058"/>
    <lineage>
        <taxon>Bacteria</taxon>
        <taxon>Pseudomonadati</taxon>
        <taxon>Pseudomonadota</taxon>
        <taxon>Alphaproteobacteria</taxon>
        <taxon>Rhodospirillales</taxon>
        <taxon>Rhodospirillaceae</taxon>
        <taxon>Roseospira</taxon>
    </lineage>
</organism>
<evidence type="ECO:0000256" key="4">
    <source>
        <dbReference type="ARBA" id="ARBA00023172"/>
    </source>
</evidence>
<evidence type="ECO:0000256" key="2">
    <source>
        <dbReference type="ARBA" id="ARBA00022908"/>
    </source>
</evidence>
<dbReference type="RefSeq" id="WP_153341988.1">
    <property type="nucleotide sequence ID" value="NZ_WIVE01000011.1"/>
</dbReference>
<evidence type="ECO:0000256" key="5">
    <source>
        <dbReference type="PROSITE-ProRule" id="PRU01248"/>
    </source>
</evidence>
<dbReference type="AlphaFoldDB" id="A0A7X1ZCC8"/>
<dbReference type="PROSITE" id="PS51900">
    <property type="entry name" value="CB"/>
    <property type="match status" value="1"/>
</dbReference>
<evidence type="ECO:0000256" key="1">
    <source>
        <dbReference type="ARBA" id="ARBA00008857"/>
    </source>
</evidence>
<dbReference type="InterPro" id="IPR004107">
    <property type="entry name" value="Integrase_SAM-like_N"/>
</dbReference>
<dbReference type="Gene3D" id="1.10.443.10">
    <property type="entry name" value="Intergrase catalytic core"/>
    <property type="match status" value="1"/>
</dbReference>
<dbReference type="PROSITE" id="PS51898">
    <property type="entry name" value="TYR_RECOMBINASE"/>
    <property type="match status" value="1"/>
</dbReference>
<dbReference type="OrthoDB" id="7298605at2"/>
<keyword evidence="3 5" id="KW-0238">DNA-binding</keyword>
<accession>A0A7X1ZCC8</accession>
<dbReference type="PANTHER" id="PTHR30629:SF2">
    <property type="entry name" value="PROPHAGE INTEGRASE INTS-RELATED"/>
    <property type="match status" value="1"/>
</dbReference>
<dbReference type="Gene3D" id="1.10.150.130">
    <property type="match status" value="1"/>
</dbReference>
<evidence type="ECO:0000313" key="9">
    <source>
        <dbReference type="Proteomes" id="UP000434582"/>
    </source>
</evidence>
<dbReference type="InterPro" id="IPR025166">
    <property type="entry name" value="Integrase_DNA_bind_dom"/>
</dbReference>
<dbReference type="GO" id="GO:0015074">
    <property type="term" value="P:DNA integration"/>
    <property type="evidence" value="ECO:0007669"/>
    <property type="project" value="UniProtKB-KW"/>
</dbReference>
<sequence length="406" mass="44520">MPTVKLSKRTVDAAQPGETDTYFWDDELRGFGLKVTPKGTKTYLVQYRVGGRGGRTRRVTLGRHGPVTPDQARQEALKTLGAVAGGLDVAEEKTRTRKDLTMAQLLDLWMAEGCDHKKASTLKIDRSNIERHIKPLIGTKRLNTLTRTDVERMQRAIAEGKTAADIKTGTRGRAVVEGGRGTAARCLAILGAALTFAVQRDLRPDNPVRGVQAYKGQKKEPFLSMEELDRLGAALREAEQTGTNPFAIAAIRLMLLTGCRKSEILTLRWEWVDFERGCLRLPESKTGAKVVPVADAPLALLRTLPRVAGNPHVLPSSKSEGHLVGLQKVWESLRVKADLADVRLHDLRHSFASAAVAQGESLFLVGKVLGHRQARTTEVYAHLQDDPVRGVANRTADTLIAMLGEK</sequence>
<proteinExistence type="inferred from homology"/>
<evidence type="ECO:0000256" key="3">
    <source>
        <dbReference type="ARBA" id="ARBA00023125"/>
    </source>
</evidence>
<gene>
    <name evidence="8" type="ORF">GHC57_05445</name>
</gene>
<dbReference type="Pfam" id="PF00589">
    <property type="entry name" value="Phage_integrase"/>
    <property type="match status" value="1"/>
</dbReference>
<dbReference type="InterPro" id="IPR044068">
    <property type="entry name" value="CB"/>
</dbReference>
<protein>
    <submittedName>
        <fullName evidence="8">Tyrosine-type recombinase/integrase</fullName>
    </submittedName>
</protein>
<dbReference type="InterPro" id="IPR010998">
    <property type="entry name" value="Integrase_recombinase_N"/>
</dbReference>
<feature type="domain" description="Tyr recombinase" evidence="6">
    <location>
        <begin position="218"/>
        <end position="393"/>
    </location>
</feature>
<keyword evidence="9" id="KW-1185">Reference proteome</keyword>
<reference evidence="8 9" key="1">
    <citation type="submission" date="2019-10" db="EMBL/GenBank/DDBJ databases">
        <title>Draft whole-genome sequence of the purple nonsulfur photosynthetic bacterium Roseospira navarrensis DSM 15114.</title>
        <authorList>
            <person name="Kyndt J.A."/>
            <person name="Meyer T.E."/>
        </authorList>
    </citation>
    <scope>NUCLEOTIDE SEQUENCE [LARGE SCALE GENOMIC DNA]</scope>
    <source>
        <strain evidence="8 9">DSM 15114</strain>
    </source>
</reference>